<dbReference type="Pfam" id="PF08007">
    <property type="entry name" value="JmjC_2"/>
    <property type="match status" value="1"/>
</dbReference>
<proteinExistence type="predicted"/>
<evidence type="ECO:0000313" key="2">
    <source>
        <dbReference type="EMBL" id="NWE06782.1"/>
    </source>
</evidence>
<sequence>MNDPAARLARRFKDGTVMNIVQQMFGDQTETFLGTCWPKHAYVADGEMSRFSALAALDEFQDIRKLFSALPGSVDLLFPGGKRITVAKSADALAPYNDGAAMVYIKDLEAIPTISKACDELASVLDIPRHYVSCEAFAANYGVEVATHFDHETNFMIQIKGEKTWAFAENTALPDPIYPFFPNNPNRFYTDGIQPYTGAALPRVMPENKQVRLVKPGTTTFMPRGYWHSTVAHEESFSIGFVINPPTLADLITYAVLEKLHGIEALRAHPLDTLSVQARTSILESIQQGLDEAGRLSSQLTPEQLLQRYKQSRKGNVRTLSAL</sequence>
<feature type="domain" description="JmjC" evidence="1">
    <location>
        <begin position="100"/>
        <end position="260"/>
    </location>
</feature>
<evidence type="ECO:0000259" key="1">
    <source>
        <dbReference type="PROSITE" id="PS51184"/>
    </source>
</evidence>
<comment type="caution">
    <text evidence="2">The sequence shown here is derived from an EMBL/GenBank/DDBJ whole genome shotgun (WGS) entry which is preliminary data.</text>
</comment>
<name>A0A7Y8BEN0_9PSED</name>
<dbReference type="EMBL" id="JACARL010000245">
    <property type="protein sequence ID" value="NWE86205.1"/>
    <property type="molecule type" value="Genomic_DNA"/>
</dbReference>
<gene>
    <name evidence="2" type="ORF">HX788_06720</name>
    <name evidence="3" type="ORF">HX795_29215</name>
</gene>
<accession>A0A7Y8BEN0</accession>
<protein>
    <recommendedName>
        <fullName evidence="1">JmjC domain-containing protein</fullName>
    </recommendedName>
</protein>
<evidence type="ECO:0000313" key="3">
    <source>
        <dbReference type="EMBL" id="NWE86205.1"/>
    </source>
</evidence>
<organism evidence="2 4">
    <name type="scientific">Pseudomonas edaphica</name>
    <dbReference type="NCBI Taxonomy" id="2006980"/>
    <lineage>
        <taxon>Bacteria</taxon>
        <taxon>Pseudomonadati</taxon>
        <taxon>Pseudomonadota</taxon>
        <taxon>Gammaproteobacteria</taxon>
        <taxon>Pseudomonadales</taxon>
        <taxon>Pseudomonadaceae</taxon>
        <taxon>Pseudomonas</taxon>
    </lineage>
</organism>
<dbReference type="SUPFAM" id="SSF51197">
    <property type="entry name" value="Clavaminate synthase-like"/>
    <property type="match status" value="1"/>
</dbReference>
<dbReference type="EMBL" id="JACARM010000014">
    <property type="protein sequence ID" value="NWE06782.1"/>
    <property type="molecule type" value="Genomic_DNA"/>
</dbReference>
<dbReference type="Gene3D" id="2.60.120.650">
    <property type="entry name" value="Cupin"/>
    <property type="match status" value="1"/>
</dbReference>
<dbReference type="AlphaFoldDB" id="A0A7Y8BEN0"/>
<reference evidence="4 5" key="1">
    <citation type="submission" date="2020-04" db="EMBL/GenBank/DDBJ databases">
        <title>Molecular characterization of pseudomonads from Agaricus bisporus reveal novel blotch 2 pathogens in Western Europe.</title>
        <authorList>
            <person name="Taparia T."/>
            <person name="Krijger M."/>
            <person name="Haynes E."/>
            <person name="Elpinstone J.G."/>
            <person name="Noble R."/>
            <person name="Van Der Wolf J."/>
        </authorList>
    </citation>
    <scope>NUCLEOTIDE SEQUENCE [LARGE SCALE GENOMIC DNA]</scope>
    <source>
        <strain evidence="3 5">K6002</strain>
        <strain evidence="2 4">K7002</strain>
    </source>
</reference>
<dbReference type="Proteomes" id="UP000590218">
    <property type="component" value="Unassembled WGS sequence"/>
</dbReference>
<dbReference type="InterPro" id="IPR003347">
    <property type="entry name" value="JmjC_dom"/>
</dbReference>
<dbReference type="PROSITE" id="PS51184">
    <property type="entry name" value="JMJC"/>
    <property type="match status" value="1"/>
</dbReference>
<evidence type="ECO:0000313" key="4">
    <source>
        <dbReference type="Proteomes" id="UP000563268"/>
    </source>
</evidence>
<dbReference type="RefSeq" id="WP_157786482.1">
    <property type="nucleotide sequence ID" value="NZ_JACARL010000245.1"/>
</dbReference>
<evidence type="ECO:0000313" key="5">
    <source>
        <dbReference type="Proteomes" id="UP000590218"/>
    </source>
</evidence>
<dbReference type="Proteomes" id="UP000563268">
    <property type="component" value="Unassembled WGS sequence"/>
</dbReference>